<protein>
    <recommendedName>
        <fullName evidence="2">Nose resistant-to-fluoxetine protein N-terminal domain-containing protein</fullName>
    </recommendedName>
</protein>
<organism evidence="3 4">
    <name type="scientific">Rhamnusium bicolor</name>
    <dbReference type="NCBI Taxonomy" id="1586634"/>
    <lineage>
        <taxon>Eukaryota</taxon>
        <taxon>Metazoa</taxon>
        <taxon>Ecdysozoa</taxon>
        <taxon>Arthropoda</taxon>
        <taxon>Hexapoda</taxon>
        <taxon>Insecta</taxon>
        <taxon>Pterygota</taxon>
        <taxon>Neoptera</taxon>
        <taxon>Endopterygota</taxon>
        <taxon>Coleoptera</taxon>
        <taxon>Polyphaga</taxon>
        <taxon>Cucujiformia</taxon>
        <taxon>Chrysomeloidea</taxon>
        <taxon>Cerambycidae</taxon>
        <taxon>Lepturinae</taxon>
        <taxon>Rhagiini</taxon>
        <taxon>Rhamnusium</taxon>
    </lineage>
</organism>
<feature type="transmembrane region" description="Helical" evidence="1">
    <location>
        <begin position="381"/>
        <end position="401"/>
    </location>
</feature>
<dbReference type="Pfam" id="PF01757">
    <property type="entry name" value="Acyl_transf_3"/>
    <property type="match status" value="1"/>
</dbReference>
<comment type="caution">
    <text evidence="3">The sequence shown here is derived from an EMBL/GenBank/DDBJ whole genome shotgun (WGS) entry which is preliminary data.</text>
</comment>
<dbReference type="InterPro" id="IPR052728">
    <property type="entry name" value="O2_lipid_transport_reg"/>
</dbReference>
<feature type="transmembrane region" description="Helical" evidence="1">
    <location>
        <begin position="442"/>
        <end position="470"/>
    </location>
</feature>
<evidence type="ECO:0000256" key="1">
    <source>
        <dbReference type="SAM" id="Phobius"/>
    </source>
</evidence>
<dbReference type="PANTHER" id="PTHR11161:SF72">
    <property type="entry name" value="FI21449P1"/>
    <property type="match status" value="1"/>
</dbReference>
<keyword evidence="1" id="KW-0472">Membrane</keyword>
<feature type="transmembrane region" description="Helical" evidence="1">
    <location>
        <begin position="219"/>
        <end position="240"/>
    </location>
</feature>
<dbReference type="EMBL" id="JANEYF010002279">
    <property type="protein sequence ID" value="KAJ8948696.1"/>
    <property type="molecule type" value="Genomic_DNA"/>
</dbReference>
<dbReference type="AlphaFoldDB" id="A0AAV8YB81"/>
<name>A0AAV8YB81_9CUCU</name>
<dbReference type="SMART" id="SM00703">
    <property type="entry name" value="NRF"/>
    <property type="match status" value="1"/>
</dbReference>
<reference evidence="3" key="1">
    <citation type="journal article" date="2023" name="Insect Mol. Biol.">
        <title>Genome sequencing provides insights into the evolution of gene families encoding plant cell wall-degrading enzymes in longhorned beetles.</title>
        <authorList>
            <person name="Shin N.R."/>
            <person name="Okamura Y."/>
            <person name="Kirsch R."/>
            <person name="Pauchet Y."/>
        </authorList>
    </citation>
    <scope>NUCLEOTIDE SEQUENCE</scope>
    <source>
        <strain evidence="3">RBIC_L_NR</strain>
    </source>
</reference>
<keyword evidence="1" id="KW-1133">Transmembrane helix</keyword>
<evidence type="ECO:0000259" key="2">
    <source>
        <dbReference type="SMART" id="SM00703"/>
    </source>
</evidence>
<feature type="transmembrane region" description="Helical" evidence="1">
    <location>
        <begin position="180"/>
        <end position="199"/>
    </location>
</feature>
<feature type="transmembrane region" description="Helical" evidence="1">
    <location>
        <begin position="118"/>
        <end position="140"/>
    </location>
</feature>
<dbReference type="GO" id="GO:0016747">
    <property type="term" value="F:acyltransferase activity, transferring groups other than amino-acyl groups"/>
    <property type="evidence" value="ECO:0007669"/>
    <property type="project" value="InterPro"/>
</dbReference>
<dbReference type="PANTHER" id="PTHR11161">
    <property type="entry name" value="O-ACYLTRANSFERASE"/>
    <property type="match status" value="1"/>
</dbReference>
<dbReference type="Proteomes" id="UP001162156">
    <property type="component" value="Unassembled WGS sequence"/>
</dbReference>
<evidence type="ECO:0000313" key="4">
    <source>
        <dbReference type="Proteomes" id="UP001162156"/>
    </source>
</evidence>
<gene>
    <name evidence="3" type="ORF">NQ314_008360</name>
</gene>
<accession>A0AAV8YB81</accession>
<feature type="transmembrane region" description="Helical" evidence="1">
    <location>
        <begin position="280"/>
        <end position="300"/>
    </location>
</feature>
<keyword evidence="1" id="KW-0812">Transmembrane</keyword>
<feature type="transmembrane region" description="Helical" evidence="1">
    <location>
        <begin position="476"/>
        <end position="494"/>
    </location>
</feature>
<sequence length="495" mass="56846">MILVLVLDATSKFPYTGLHYASRLDYGNFDQCLSVDHKYEGGRILGKHCNAGLLIPDLGGNITDINAYFKLAVCMPDGCTAKDYNTIARHFIKIFPPLFQDERCQTVDSGTDLTATDIVTITIFAICIALMIVSTIYDFYLHKTESKSIHPACLAFSVLSNGRKLLHISKNSKDQIQTFHGLKVISMMWVVAGHGFAVWPHISITNKRDVESFLHQRYSLYISTAHLAVDTFFFISGFLLAFQYLKSKTKPLMVQVSSIPYMYVHRYLRLTPACLTQTWYLSADMQMFLLSPLILIPISLNLRRSSGFKVSIVELFILNLFCIAMPMALKLVFQDYGNEYDTHSRLINYFMGMMLGLFMRVKQDKPFLYGIDRKYVSITNLITWIIILLGMLATVICYQEVEMNHGYTSLSVFYSLMRPAWCIGLSWIVYSCYHGYGGFVNWLLCLPVFQIGGRLTYCMYLVHLSVIMYYTLTIRTYWYFSDYNVVSIIFLLLLF</sequence>
<dbReference type="Pfam" id="PF20146">
    <property type="entry name" value="NRF"/>
    <property type="match status" value="1"/>
</dbReference>
<evidence type="ECO:0000313" key="3">
    <source>
        <dbReference type="EMBL" id="KAJ8948696.1"/>
    </source>
</evidence>
<keyword evidence="4" id="KW-1185">Reference proteome</keyword>
<dbReference type="InterPro" id="IPR002656">
    <property type="entry name" value="Acyl_transf_3_dom"/>
</dbReference>
<feature type="domain" description="Nose resistant-to-fluoxetine protein N-terminal" evidence="2">
    <location>
        <begin position="2"/>
        <end position="106"/>
    </location>
</feature>
<dbReference type="InterPro" id="IPR006621">
    <property type="entry name" value="Nose-resist-to-fluoxetine_N"/>
</dbReference>
<feature type="transmembrane region" description="Helical" evidence="1">
    <location>
        <begin position="345"/>
        <end position="361"/>
    </location>
</feature>
<feature type="transmembrane region" description="Helical" evidence="1">
    <location>
        <begin position="312"/>
        <end position="333"/>
    </location>
</feature>
<feature type="transmembrane region" description="Helical" evidence="1">
    <location>
        <begin position="407"/>
        <end position="430"/>
    </location>
</feature>
<proteinExistence type="predicted"/>